<dbReference type="EMBL" id="BDHI01000028">
    <property type="protein sequence ID" value="GCB26805.1"/>
    <property type="molecule type" value="Genomic_DNA"/>
</dbReference>
<comment type="subcellular location">
    <subcellularLocation>
        <location evidence="1">Nucleus</location>
    </subcellularLocation>
</comment>
<feature type="compositionally biased region" description="Low complexity" evidence="13">
    <location>
        <begin position="871"/>
        <end position="880"/>
    </location>
</feature>
<dbReference type="Proteomes" id="UP000286921">
    <property type="component" value="Unassembled WGS sequence"/>
</dbReference>
<dbReference type="GO" id="GO:0036297">
    <property type="term" value="P:interstrand cross-link repair"/>
    <property type="evidence" value="ECO:0007669"/>
    <property type="project" value="TreeGrafter"/>
</dbReference>
<proteinExistence type="inferred from homology"/>
<keyword evidence="6" id="KW-0378">Hydrolase</keyword>
<keyword evidence="17" id="KW-1185">Reference proteome</keyword>
<feature type="compositionally biased region" description="Polar residues" evidence="13">
    <location>
        <begin position="778"/>
        <end position="801"/>
    </location>
</feature>
<keyword evidence="9" id="KW-0234">DNA repair</keyword>
<evidence type="ECO:0000259" key="15">
    <source>
        <dbReference type="Pfam" id="PF12706"/>
    </source>
</evidence>
<dbReference type="Pfam" id="PF12706">
    <property type="entry name" value="Lactamase_B_2"/>
    <property type="match status" value="1"/>
</dbReference>
<keyword evidence="3" id="KW-0540">Nuclease</keyword>
<accession>A0A401L5P1</accession>
<dbReference type="GO" id="GO:0004519">
    <property type="term" value="F:endonuclease activity"/>
    <property type="evidence" value="ECO:0007669"/>
    <property type="project" value="UniProtKB-KW"/>
</dbReference>
<feature type="region of interest" description="Disordered" evidence="13">
    <location>
        <begin position="520"/>
        <end position="544"/>
    </location>
</feature>
<dbReference type="SUPFAM" id="SSF56281">
    <property type="entry name" value="Metallo-hydrolase/oxidoreductase"/>
    <property type="match status" value="1"/>
</dbReference>
<reference evidence="16 17" key="1">
    <citation type="submission" date="2016-09" db="EMBL/GenBank/DDBJ databases">
        <title>Aspergillus awamori IFM 58123T.</title>
        <authorList>
            <person name="Kusuya Y."/>
            <person name="Shimizu M."/>
            <person name="Takahashi H."/>
            <person name="Yaguchi T."/>
        </authorList>
    </citation>
    <scope>NUCLEOTIDE SEQUENCE [LARGE SCALE GENOMIC DNA]</scope>
    <source>
        <strain evidence="16 17">IFM 58123</strain>
    </source>
</reference>
<dbReference type="GO" id="GO:0006303">
    <property type="term" value="P:double-strand break repair via nonhomologous end joining"/>
    <property type="evidence" value="ECO:0007669"/>
    <property type="project" value="TreeGrafter"/>
</dbReference>
<feature type="region of interest" description="Disordered" evidence="13">
    <location>
        <begin position="738"/>
        <end position="880"/>
    </location>
</feature>
<evidence type="ECO:0000313" key="17">
    <source>
        <dbReference type="Proteomes" id="UP000286921"/>
    </source>
</evidence>
<dbReference type="GO" id="GO:0005634">
    <property type="term" value="C:nucleus"/>
    <property type="evidence" value="ECO:0007669"/>
    <property type="project" value="UniProtKB-SubCell"/>
</dbReference>
<evidence type="ECO:0000313" key="16">
    <source>
        <dbReference type="EMBL" id="GCB26805.1"/>
    </source>
</evidence>
<feature type="compositionally biased region" description="Basic and acidic residues" evidence="13">
    <location>
        <begin position="610"/>
        <end position="621"/>
    </location>
</feature>
<evidence type="ECO:0000256" key="11">
    <source>
        <dbReference type="ARBA" id="ARBA00039759"/>
    </source>
</evidence>
<evidence type="ECO:0000256" key="9">
    <source>
        <dbReference type="ARBA" id="ARBA00023204"/>
    </source>
</evidence>
<keyword evidence="10" id="KW-0539">Nucleus</keyword>
<keyword evidence="8" id="KW-0233">DNA recombination</keyword>
<comment type="caution">
    <text evidence="16">The sequence shown here is derived from an EMBL/GenBank/DDBJ whole genome shotgun (WGS) entry which is preliminary data.</text>
</comment>
<dbReference type="InterPro" id="IPR011084">
    <property type="entry name" value="DRMBL"/>
</dbReference>
<organism evidence="16 17">
    <name type="scientific">Aspergillus awamori</name>
    <name type="common">Black koji mold</name>
    <dbReference type="NCBI Taxonomy" id="105351"/>
    <lineage>
        <taxon>Eukaryota</taxon>
        <taxon>Fungi</taxon>
        <taxon>Dikarya</taxon>
        <taxon>Ascomycota</taxon>
        <taxon>Pezizomycotina</taxon>
        <taxon>Eurotiomycetes</taxon>
        <taxon>Eurotiomycetidae</taxon>
        <taxon>Eurotiales</taxon>
        <taxon>Aspergillaceae</taxon>
        <taxon>Aspergillus</taxon>
    </lineage>
</organism>
<evidence type="ECO:0000259" key="14">
    <source>
        <dbReference type="Pfam" id="PF07522"/>
    </source>
</evidence>
<evidence type="ECO:0000256" key="5">
    <source>
        <dbReference type="ARBA" id="ARBA00022763"/>
    </source>
</evidence>
<evidence type="ECO:0000256" key="4">
    <source>
        <dbReference type="ARBA" id="ARBA00022759"/>
    </source>
</evidence>
<gene>
    <name evidence="16" type="ORF">AAWM_09690</name>
</gene>
<dbReference type="InterPro" id="IPR036866">
    <property type="entry name" value="RibonucZ/Hydroxyglut_hydro"/>
</dbReference>
<evidence type="ECO:0000256" key="12">
    <source>
        <dbReference type="ARBA" id="ARBA00042677"/>
    </source>
</evidence>
<evidence type="ECO:0000256" key="10">
    <source>
        <dbReference type="ARBA" id="ARBA00023242"/>
    </source>
</evidence>
<feature type="compositionally biased region" description="Low complexity" evidence="13">
    <location>
        <begin position="817"/>
        <end position="828"/>
    </location>
</feature>
<dbReference type="GO" id="GO:0006310">
    <property type="term" value="P:DNA recombination"/>
    <property type="evidence" value="ECO:0007669"/>
    <property type="project" value="UniProtKB-KW"/>
</dbReference>
<evidence type="ECO:0000256" key="7">
    <source>
        <dbReference type="ARBA" id="ARBA00022839"/>
    </source>
</evidence>
<evidence type="ECO:0000256" key="6">
    <source>
        <dbReference type="ARBA" id="ARBA00022801"/>
    </source>
</evidence>
<name>A0A401L5P1_ASPAW</name>
<feature type="domain" description="DNA repair metallo-beta-lactamase" evidence="14">
    <location>
        <begin position="548"/>
        <end position="579"/>
    </location>
</feature>
<sequence>MNGTETCAGERVLTPTRLTLIACKATWSLAGLSLPVGFTPAPCLDKGAPRLGTTATTTASRHPSLSTSRLFFQLIIVPHAAFDVGLPLSTQDELSCVPLQPSSIATQPRPMSTFDGFVREFPSIQIDYFRKNPERPPPLACFLSHVHSDHLQGLESFRTPFIYCSAATREVLIDPNFAVAQTHILPDALTHRKVSSSFWYVSSTSIMTVNSLAQRPIPLNTPTELDLTPRLSIRATLFDANHCTGAVMFLIEGNGKAILYTGDIRAEHWWVNSIIRNPVLVPYTLGNKQLDNIYIDNTFARPSHVCHTFPSKAEGLKELLNKIQAYPDCTTFYLRAWTFGYEEVWMALSAALNSKIHVDRYQMDLYRSLASRSVNDAPFLCGYELGNRFVPGCLSEDEGSRIHSCEPGVHCPVAASRDTVYIRPIVTRTDDGLEMPEIGAGGGGGDLYQVHELELPDQSALEQLEKLCSERIHDIHALSQTRQALIDAFRSKTKALSLDNYGMKDAHDLPLEDLVGILSRGRPDDDSASSEANQHTHLRDRQGNPLPRIIHFPYSRHSSYSELCHLVSAFRPKDVYPCTVDPVSWEEEVSMQTLFGHLCSATGFAHDQQMRDLTAKDPEIRARKRARYEGSFTTQSSQQTSSMIDSSIPEPLQLSHPPPPAATIDPLSSSDRIPLPSSLEPIEESAPVPTDQPLIIPALSPETAKARRDEIRRAWHMLNNAEPSQRALYQLDSLPSSWTDEETELPKSEIAPTPHPPLDNPPHPTSITAPKHTLPIETRTSTITNTNPGTQNLTTDTQPSDSLPRPDEIENQTQTNSQSSEPLSLASSTFESQELEPDIEQRQDDESIIPNYDGTTDYITTSHHRHRHQQQRQQSLRRSVSAQIRRDAYLAARADSFEAWAAVSLISTGDNHTEEEIEL</sequence>
<comment type="similarity">
    <text evidence="2">Belongs to the DNA repair metallo-beta-lactamase (DRMBL) family.</text>
</comment>
<dbReference type="GO" id="GO:0003684">
    <property type="term" value="F:damaged DNA binding"/>
    <property type="evidence" value="ECO:0007669"/>
    <property type="project" value="TreeGrafter"/>
</dbReference>
<dbReference type="GO" id="GO:0000723">
    <property type="term" value="P:telomere maintenance"/>
    <property type="evidence" value="ECO:0007669"/>
    <property type="project" value="TreeGrafter"/>
</dbReference>
<keyword evidence="5" id="KW-0227">DNA damage</keyword>
<dbReference type="STRING" id="105351.A0A401L5P1"/>
<feature type="domain" description="Metallo-beta-lactamase" evidence="15">
    <location>
        <begin position="135"/>
        <end position="266"/>
    </location>
</feature>
<evidence type="ECO:0000256" key="13">
    <source>
        <dbReference type="SAM" id="MobiDB-lite"/>
    </source>
</evidence>
<feature type="compositionally biased region" description="Pro residues" evidence="13">
    <location>
        <begin position="753"/>
        <end position="764"/>
    </location>
</feature>
<feature type="region of interest" description="Disordered" evidence="13">
    <location>
        <begin position="610"/>
        <end position="703"/>
    </location>
</feature>
<dbReference type="AlphaFoldDB" id="A0A401L5P1"/>
<dbReference type="Pfam" id="PF07522">
    <property type="entry name" value="DRMBL"/>
    <property type="match status" value="1"/>
</dbReference>
<evidence type="ECO:0000256" key="2">
    <source>
        <dbReference type="ARBA" id="ARBA00010304"/>
    </source>
</evidence>
<keyword evidence="4" id="KW-0255">Endonuclease</keyword>
<dbReference type="InterPro" id="IPR001279">
    <property type="entry name" value="Metallo-B-lactamas"/>
</dbReference>
<feature type="compositionally biased region" description="Low complexity" evidence="13">
    <location>
        <begin position="631"/>
        <end position="647"/>
    </location>
</feature>
<protein>
    <recommendedName>
        <fullName evidence="11">Protein artemis</fullName>
    </recommendedName>
    <alternativeName>
        <fullName evidence="12">DNA cross-link repair 1C protein</fullName>
    </alternativeName>
</protein>
<dbReference type="GO" id="GO:0035312">
    <property type="term" value="F:5'-3' DNA exonuclease activity"/>
    <property type="evidence" value="ECO:0007669"/>
    <property type="project" value="TreeGrafter"/>
</dbReference>
<keyword evidence="7" id="KW-0269">Exonuclease</keyword>
<dbReference type="PANTHER" id="PTHR23240">
    <property type="entry name" value="DNA CROSS-LINK REPAIR PROTEIN PSO2/SNM1-RELATED"/>
    <property type="match status" value="1"/>
</dbReference>
<evidence type="ECO:0000256" key="1">
    <source>
        <dbReference type="ARBA" id="ARBA00004123"/>
    </source>
</evidence>
<evidence type="ECO:0000256" key="3">
    <source>
        <dbReference type="ARBA" id="ARBA00022722"/>
    </source>
</evidence>
<evidence type="ECO:0000256" key="8">
    <source>
        <dbReference type="ARBA" id="ARBA00023172"/>
    </source>
</evidence>
<dbReference type="Gene3D" id="3.60.15.10">
    <property type="entry name" value="Ribonuclease Z/Hydroxyacylglutathione hydrolase-like"/>
    <property type="match status" value="1"/>
</dbReference>
<dbReference type="PANTHER" id="PTHR23240:SF8">
    <property type="entry name" value="PROTEIN ARTEMIS"/>
    <property type="match status" value="1"/>
</dbReference>